<keyword evidence="3" id="KW-1185">Reference proteome</keyword>
<proteinExistence type="predicted"/>
<dbReference type="EMBL" id="CACVBS010000068">
    <property type="protein sequence ID" value="CAA7268439.1"/>
    <property type="molecule type" value="Genomic_DNA"/>
</dbReference>
<dbReference type="OrthoDB" id="3251634at2759"/>
<evidence type="ECO:0000313" key="3">
    <source>
        <dbReference type="Proteomes" id="UP000467700"/>
    </source>
</evidence>
<organism evidence="2 3">
    <name type="scientific">Cyclocybe aegerita</name>
    <name type="common">Black poplar mushroom</name>
    <name type="synonym">Agrocybe aegerita</name>
    <dbReference type="NCBI Taxonomy" id="1973307"/>
    <lineage>
        <taxon>Eukaryota</taxon>
        <taxon>Fungi</taxon>
        <taxon>Dikarya</taxon>
        <taxon>Basidiomycota</taxon>
        <taxon>Agaricomycotina</taxon>
        <taxon>Agaricomycetes</taxon>
        <taxon>Agaricomycetidae</taxon>
        <taxon>Agaricales</taxon>
        <taxon>Agaricineae</taxon>
        <taxon>Bolbitiaceae</taxon>
        <taxon>Cyclocybe</taxon>
    </lineage>
</organism>
<accession>A0A8S0VTB1</accession>
<dbReference type="AlphaFoldDB" id="A0A8S0VTB1"/>
<name>A0A8S0VTB1_CYCAE</name>
<evidence type="ECO:0000313" key="2">
    <source>
        <dbReference type="EMBL" id="CAA7268439.1"/>
    </source>
</evidence>
<keyword evidence="1" id="KW-0732">Signal</keyword>
<protein>
    <recommendedName>
        <fullName evidence="4">Late embryogenesis abundant protein LEA-2 subgroup domain-containing protein</fullName>
    </recommendedName>
</protein>
<dbReference type="Proteomes" id="UP000467700">
    <property type="component" value="Unassembled WGS sequence"/>
</dbReference>
<feature type="chain" id="PRO_5035782824" description="Late embryogenesis abundant protein LEA-2 subgroup domain-containing protein" evidence="1">
    <location>
        <begin position="22"/>
        <end position="180"/>
    </location>
</feature>
<feature type="signal peptide" evidence="1">
    <location>
        <begin position="1"/>
        <end position="21"/>
    </location>
</feature>
<sequence length="180" mass="19191">MAKIGTLLFALFGCLLVSVGAAPTANANLEKRDWIGDIINFLGLGLVTQINAFISLESLETNLITINFDIHNPLLIELTIDRVVSQAGLNGTVYASFDHTFETPFIIKGTQTANSGTIPNVLLTQGALASLDIIPYGVQDLINVDVYARVATINGKIGIPLPIKGLKQANVPASYELVLS</sequence>
<evidence type="ECO:0000256" key="1">
    <source>
        <dbReference type="SAM" id="SignalP"/>
    </source>
</evidence>
<comment type="caution">
    <text evidence="2">The sequence shown here is derived from an EMBL/GenBank/DDBJ whole genome shotgun (WGS) entry which is preliminary data.</text>
</comment>
<gene>
    <name evidence="2" type="ORF">AAE3_LOCUS10546</name>
</gene>
<evidence type="ECO:0008006" key="4">
    <source>
        <dbReference type="Google" id="ProtNLM"/>
    </source>
</evidence>
<reference evidence="2 3" key="1">
    <citation type="submission" date="2020-01" db="EMBL/GenBank/DDBJ databases">
        <authorList>
            <person name="Gupta K D."/>
        </authorList>
    </citation>
    <scope>NUCLEOTIDE SEQUENCE [LARGE SCALE GENOMIC DNA]</scope>
</reference>